<dbReference type="Pfam" id="PF10003">
    <property type="entry name" value="DUF2244"/>
    <property type="match status" value="1"/>
</dbReference>
<name>F2G6V6_ALTMD</name>
<proteinExistence type="predicted"/>
<keyword evidence="3" id="KW-1185">Reference proteome</keyword>
<evidence type="ECO:0000256" key="1">
    <source>
        <dbReference type="SAM" id="Phobius"/>
    </source>
</evidence>
<gene>
    <name evidence="2" type="ordered locus">MADE_1012270</name>
</gene>
<evidence type="ECO:0000313" key="2">
    <source>
        <dbReference type="EMBL" id="AEA98590.1"/>
    </source>
</evidence>
<reference evidence="2 3" key="2">
    <citation type="journal article" date="2015" name="Antonie Van Leeuwenhoek">
        <title>Ecophysiological diversity of a novel member of the genus Alteromonas, and description of Alteromonas mediterranea sp. nov.</title>
        <authorList>
            <person name="Ivanova E.P."/>
            <person name="Lopez-Perez M."/>
            <person name="Zabalos M."/>
            <person name="Nguyen S.H."/>
            <person name="Webb H.K."/>
            <person name="Ryan J."/>
            <person name="Lagutin K."/>
            <person name="Vyssotski M."/>
            <person name="Crawford R.J."/>
            <person name="Rodriguez-Valera F."/>
        </authorList>
    </citation>
    <scope>NUCLEOTIDE SEQUENCE [LARGE SCALE GENOMIC DNA]</scope>
    <source>
        <strain evidence="3">DSM 17117 / CIP 110805 / LMG 28347 / Deep ecotype</strain>
    </source>
</reference>
<feature type="transmembrane region" description="Helical" evidence="1">
    <location>
        <begin position="80"/>
        <end position="98"/>
    </location>
</feature>
<dbReference type="Proteomes" id="UP000001870">
    <property type="component" value="Chromosome"/>
</dbReference>
<reference evidence="2 3" key="1">
    <citation type="journal article" date="2008" name="ISME J.">
        <title>Comparative genomics of two ecotypes of the marine planktonic copiotroph Alteromonas macleodii suggests alternative lifestyles associated with different kinds of particulate organic matter.</title>
        <authorList>
            <person name="Ivars-Martinez E."/>
            <person name="Martin-Cuadrado A.B."/>
            <person name="D'Auria G."/>
            <person name="Mira A."/>
            <person name="Ferriera S."/>
            <person name="Johnson J."/>
            <person name="Friedman R."/>
            <person name="Rodriguez-Valera F."/>
        </authorList>
    </citation>
    <scope>NUCLEOTIDE SEQUENCE [LARGE SCALE GENOMIC DNA]</scope>
    <source>
        <strain evidence="3">DSM 17117 / CIP 110805 / LMG 28347 / Deep ecotype</strain>
    </source>
</reference>
<evidence type="ECO:0000313" key="3">
    <source>
        <dbReference type="Proteomes" id="UP000001870"/>
    </source>
</evidence>
<dbReference type="InterPro" id="IPR019253">
    <property type="entry name" value="DUF2244_TM"/>
</dbReference>
<dbReference type="HOGENOM" id="CLU_096000_4_0_6"/>
<accession>F2G6V6</accession>
<dbReference type="KEGG" id="amc:MADE_1012270"/>
<feature type="transmembrane region" description="Helical" evidence="1">
    <location>
        <begin position="56"/>
        <end position="74"/>
    </location>
</feature>
<evidence type="ECO:0008006" key="4">
    <source>
        <dbReference type="Google" id="ProtNLM"/>
    </source>
</evidence>
<keyword evidence="1" id="KW-0812">Transmembrane</keyword>
<protein>
    <recommendedName>
        <fullName evidence="4">DUF2244 domain-containing protein</fullName>
    </recommendedName>
</protein>
<dbReference type="RefSeq" id="WP_012518908.1">
    <property type="nucleotide sequence ID" value="NC_011138.3"/>
</dbReference>
<dbReference type="AlphaFoldDB" id="F2G6V6"/>
<keyword evidence="1" id="KW-1133">Transmembrane helix</keyword>
<keyword evidence="1" id="KW-0472">Membrane</keyword>
<sequence>MCTKFELLLKICVKAFAYSLNLHNISKNMVEVSTFEQQVQLHLSPNRSATWQQTKYLIAVFALFISTIAIAWAIVGAWVILPFAGAEVGLLAFIMYMVSKATYQWQTLLISQQSITVYCSNGVQLCFPRYDTSLYFFEDLSKKRLPRLVLQSHLQQFEVGAFLNSSDKKQVHERLKQAGVLICTNKWW</sequence>
<organism evidence="2 3">
    <name type="scientific">Alteromonas mediterranea (strain DSM 17117 / CIP 110805 / LMG 28347 / Deep ecotype)</name>
    <dbReference type="NCBI Taxonomy" id="1774373"/>
    <lineage>
        <taxon>Bacteria</taxon>
        <taxon>Pseudomonadati</taxon>
        <taxon>Pseudomonadota</taxon>
        <taxon>Gammaproteobacteria</taxon>
        <taxon>Alteromonadales</taxon>
        <taxon>Alteromonadaceae</taxon>
        <taxon>Alteromonas/Salinimonas group</taxon>
        <taxon>Alteromonas</taxon>
    </lineage>
</organism>
<dbReference type="EMBL" id="CP001103">
    <property type="protein sequence ID" value="AEA98590.1"/>
    <property type="molecule type" value="Genomic_DNA"/>
</dbReference>